<reference evidence="1 2" key="1">
    <citation type="submission" date="2018-10" db="EMBL/GenBank/DDBJ databases">
        <title>Genomic Encyclopedia of Archaeal and Bacterial Type Strains, Phase II (KMG-II): from individual species to whole genera.</title>
        <authorList>
            <person name="Goeker M."/>
        </authorList>
    </citation>
    <scope>NUCLEOTIDE SEQUENCE [LARGE SCALE GENOMIC DNA]</scope>
    <source>
        <strain evidence="1 2">DSM 14954</strain>
    </source>
</reference>
<dbReference type="OrthoDB" id="9969679at2"/>
<keyword evidence="2" id="KW-1185">Reference proteome</keyword>
<proteinExistence type="predicted"/>
<evidence type="ECO:0000313" key="2">
    <source>
        <dbReference type="Proteomes" id="UP000278962"/>
    </source>
</evidence>
<evidence type="ECO:0000313" key="1">
    <source>
        <dbReference type="EMBL" id="RKQ86840.1"/>
    </source>
</evidence>
<protein>
    <submittedName>
        <fullName evidence="1">Uncharacterized protein</fullName>
    </submittedName>
</protein>
<dbReference type="RefSeq" id="WP_121254915.1">
    <property type="nucleotide sequence ID" value="NZ_RBIL01000002.1"/>
</dbReference>
<organism evidence="1 2">
    <name type="scientific">Solirubrobacter pauli</name>
    <dbReference type="NCBI Taxonomy" id="166793"/>
    <lineage>
        <taxon>Bacteria</taxon>
        <taxon>Bacillati</taxon>
        <taxon>Actinomycetota</taxon>
        <taxon>Thermoleophilia</taxon>
        <taxon>Solirubrobacterales</taxon>
        <taxon>Solirubrobacteraceae</taxon>
        <taxon>Solirubrobacter</taxon>
    </lineage>
</organism>
<sequence>MPETFTQDPEKIVAALRVGHEELLASGRKTMLEATDAMEQTLGMFADADDKLADATDVEWMSRLLRARAAFARDMLSASSRFARQVLAP</sequence>
<dbReference type="EMBL" id="RBIL01000002">
    <property type="protein sequence ID" value="RKQ86840.1"/>
    <property type="molecule type" value="Genomic_DNA"/>
</dbReference>
<gene>
    <name evidence="1" type="ORF">C8N24_4855</name>
</gene>
<name>A0A660L5I0_9ACTN</name>
<comment type="caution">
    <text evidence="1">The sequence shown here is derived from an EMBL/GenBank/DDBJ whole genome shotgun (WGS) entry which is preliminary data.</text>
</comment>
<dbReference type="AlphaFoldDB" id="A0A660L5I0"/>
<dbReference type="Proteomes" id="UP000278962">
    <property type="component" value="Unassembled WGS sequence"/>
</dbReference>
<accession>A0A660L5I0</accession>